<dbReference type="InterPro" id="IPR012337">
    <property type="entry name" value="RNaseH-like_sf"/>
</dbReference>
<dbReference type="GO" id="GO:0015074">
    <property type="term" value="P:DNA integration"/>
    <property type="evidence" value="ECO:0007669"/>
    <property type="project" value="InterPro"/>
</dbReference>
<accession>A0A5B6UZS1</accession>
<dbReference type="PANTHER" id="PTHR35046:SF26">
    <property type="entry name" value="RNA-DIRECTED DNA POLYMERASE"/>
    <property type="match status" value="1"/>
</dbReference>
<organism evidence="2 3">
    <name type="scientific">Gossypium australe</name>
    <dbReference type="NCBI Taxonomy" id="47621"/>
    <lineage>
        <taxon>Eukaryota</taxon>
        <taxon>Viridiplantae</taxon>
        <taxon>Streptophyta</taxon>
        <taxon>Embryophyta</taxon>
        <taxon>Tracheophyta</taxon>
        <taxon>Spermatophyta</taxon>
        <taxon>Magnoliopsida</taxon>
        <taxon>eudicotyledons</taxon>
        <taxon>Gunneridae</taxon>
        <taxon>Pentapetalae</taxon>
        <taxon>rosids</taxon>
        <taxon>malvids</taxon>
        <taxon>Malvales</taxon>
        <taxon>Malvaceae</taxon>
        <taxon>Malvoideae</taxon>
        <taxon>Gossypium</taxon>
    </lineage>
</organism>
<keyword evidence="3" id="KW-1185">Reference proteome</keyword>
<dbReference type="InterPro" id="IPR036397">
    <property type="entry name" value="RNaseH_sf"/>
</dbReference>
<name>A0A5B6UZS1_9ROSI</name>
<evidence type="ECO:0000313" key="2">
    <source>
        <dbReference type="EMBL" id="KAA3461395.1"/>
    </source>
</evidence>
<dbReference type="AlphaFoldDB" id="A0A5B6UZS1"/>
<feature type="domain" description="Integrase catalytic" evidence="1">
    <location>
        <begin position="1"/>
        <end position="97"/>
    </location>
</feature>
<gene>
    <name evidence="2" type="ORF">EPI10_027968</name>
</gene>
<dbReference type="PANTHER" id="PTHR35046">
    <property type="entry name" value="ZINC KNUCKLE (CCHC-TYPE) FAMILY PROTEIN"/>
    <property type="match status" value="1"/>
</dbReference>
<dbReference type="Proteomes" id="UP000325315">
    <property type="component" value="Unassembled WGS sequence"/>
</dbReference>
<dbReference type="InterPro" id="IPR001584">
    <property type="entry name" value="Integrase_cat-core"/>
</dbReference>
<reference evidence="3" key="1">
    <citation type="journal article" date="2019" name="Plant Biotechnol. J.">
        <title>Genome sequencing of the Australian wild diploid species Gossypium australe highlights disease resistance and delayed gland morphogenesis.</title>
        <authorList>
            <person name="Cai Y."/>
            <person name="Cai X."/>
            <person name="Wang Q."/>
            <person name="Wang P."/>
            <person name="Zhang Y."/>
            <person name="Cai C."/>
            <person name="Xu Y."/>
            <person name="Wang K."/>
            <person name="Zhou Z."/>
            <person name="Wang C."/>
            <person name="Geng S."/>
            <person name="Li B."/>
            <person name="Dong Q."/>
            <person name="Hou Y."/>
            <person name="Wang H."/>
            <person name="Ai P."/>
            <person name="Liu Z."/>
            <person name="Yi F."/>
            <person name="Sun M."/>
            <person name="An G."/>
            <person name="Cheng J."/>
            <person name="Zhang Y."/>
            <person name="Shi Q."/>
            <person name="Xie Y."/>
            <person name="Shi X."/>
            <person name="Chang Y."/>
            <person name="Huang F."/>
            <person name="Chen Y."/>
            <person name="Hong S."/>
            <person name="Mi L."/>
            <person name="Sun Q."/>
            <person name="Zhang L."/>
            <person name="Zhou B."/>
            <person name="Peng R."/>
            <person name="Zhang X."/>
            <person name="Liu F."/>
        </authorList>
    </citation>
    <scope>NUCLEOTIDE SEQUENCE [LARGE SCALE GENOMIC DNA]</scope>
    <source>
        <strain evidence="3">cv. PA1801</strain>
    </source>
</reference>
<dbReference type="PROSITE" id="PS50994">
    <property type="entry name" value="INTEGRASE"/>
    <property type="match status" value="1"/>
</dbReference>
<proteinExistence type="predicted"/>
<dbReference type="GO" id="GO:0003676">
    <property type="term" value="F:nucleic acid binding"/>
    <property type="evidence" value="ECO:0007669"/>
    <property type="project" value="InterPro"/>
</dbReference>
<dbReference type="SUPFAM" id="SSF53098">
    <property type="entry name" value="Ribonuclease H-like"/>
    <property type="match status" value="1"/>
</dbReference>
<dbReference type="OrthoDB" id="1929447at2759"/>
<protein>
    <submittedName>
        <fullName evidence="2">DNA/RNA polymerases superfamily protein</fullName>
    </submittedName>
</protein>
<dbReference type="EMBL" id="SMMG02000009">
    <property type="protein sequence ID" value="KAA3461395.1"/>
    <property type="molecule type" value="Genomic_DNA"/>
</dbReference>
<evidence type="ECO:0000313" key="3">
    <source>
        <dbReference type="Proteomes" id="UP000325315"/>
    </source>
</evidence>
<dbReference type="Gene3D" id="3.30.420.10">
    <property type="entry name" value="Ribonuclease H-like superfamily/Ribonuclease H"/>
    <property type="match status" value="1"/>
</dbReference>
<comment type="caution">
    <text evidence="2">The sequence shown here is derived from an EMBL/GenBank/DDBJ whole genome shotgun (WGS) entry which is preliminary data.</text>
</comment>
<sequence length="163" mass="18553">MDFVSGLSLTLSRKYSIWVIVDRSVKSAHFIPVIFDYSLNKLAKLYVAKIVRLHGVSLSIISDRGPRFTSRFWGKFHKALGSKLNFSTTFHSQTDGQSGSLYWSELNERKLAGVDLVREVADNVRIIHDNLKAASDRQKSYADLKRKDIEFSISEKVFLKVSP</sequence>
<evidence type="ECO:0000259" key="1">
    <source>
        <dbReference type="PROSITE" id="PS50994"/>
    </source>
</evidence>